<evidence type="ECO:0000256" key="1">
    <source>
        <dbReference type="ARBA" id="ARBA00022603"/>
    </source>
</evidence>
<dbReference type="InterPro" id="IPR036388">
    <property type="entry name" value="WH-like_DNA-bd_sf"/>
</dbReference>
<dbReference type="Proteomes" id="UP000772434">
    <property type="component" value="Unassembled WGS sequence"/>
</dbReference>
<evidence type="ECO:0000256" key="2">
    <source>
        <dbReference type="ARBA" id="ARBA00022679"/>
    </source>
</evidence>
<evidence type="ECO:0000256" key="3">
    <source>
        <dbReference type="ARBA" id="ARBA00022691"/>
    </source>
</evidence>
<dbReference type="OrthoDB" id="2410195at2759"/>
<keyword evidence="3" id="KW-0949">S-adenosyl-L-methionine</keyword>
<gene>
    <name evidence="4" type="ORF">BDP27DRAFT_1425896</name>
</gene>
<keyword evidence="5" id="KW-1185">Reference proteome</keyword>
<accession>A0A9P5PFQ0</accession>
<proteinExistence type="predicted"/>
<sequence>MSTTPLTELGNIVTSSIQTLEAAYAKSGIPYPSLDEPFKPGPLDNDFALGQTTRVLIAAAYQIVATVRGPTETFQDYAPAMYLSSSLGVSVETNIPDIVKDSGLQGFNTRDIAAKAGIDESKTGQQDYSFCAEQYGLTVIFCLITRILRYLASRHVFREVTPTVFANNRISSMLVNTHSLEEIKKNPKIKYKGSPAAAFVGHLGTPP</sequence>
<organism evidence="4 5">
    <name type="scientific">Rhodocollybia butyracea</name>
    <dbReference type="NCBI Taxonomy" id="206335"/>
    <lineage>
        <taxon>Eukaryota</taxon>
        <taxon>Fungi</taxon>
        <taxon>Dikarya</taxon>
        <taxon>Basidiomycota</taxon>
        <taxon>Agaricomycotina</taxon>
        <taxon>Agaricomycetes</taxon>
        <taxon>Agaricomycetidae</taxon>
        <taxon>Agaricales</taxon>
        <taxon>Marasmiineae</taxon>
        <taxon>Omphalotaceae</taxon>
        <taxon>Rhodocollybia</taxon>
    </lineage>
</organism>
<name>A0A9P5PFQ0_9AGAR</name>
<dbReference type="AlphaFoldDB" id="A0A9P5PFQ0"/>
<dbReference type="EMBL" id="JADNRY010000124">
    <property type="protein sequence ID" value="KAF9064416.1"/>
    <property type="molecule type" value="Genomic_DNA"/>
</dbReference>
<dbReference type="GO" id="GO:0032259">
    <property type="term" value="P:methylation"/>
    <property type="evidence" value="ECO:0007669"/>
    <property type="project" value="UniProtKB-KW"/>
</dbReference>
<evidence type="ECO:0000313" key="5">
    <source>
        <dbReference type="Proteomes" id="UP000772434"/>
    </source>
</evidence>
<dbReference type="PANTHER" id="PTHR43712">
    <property type="entry name" value="PUTATIVE (AFU_ORTHOLOGUE AFUA_4G14580)-RELATED"/>
    <property type="match status" value="1"/>
</dbReference>
<dbReference type="Gene3D" id="1.10.10.10">
    <property type="entry name" value="Winged helix-like DNA-binding domain superfamily/Winged helix DNA-binding domain"/>
    <property type="match status" value="1"/>
</dbReference>
<dbReference type="SUPFAM" id="SSF46785">
    <property type="entry name" value="Winged helix' DNA-binding domain"/>
    <property type="match status" value="1"/>
</dbReference>
<keyword evidence="2" id="KW-0808">Transferase</keyword>
<dbReference type="GO" id="GO:0008168">
    <property type="term" value="F:methyltransferase activity"/>
    <property type="evidence" value="ECO:0007669"/>
    <property type="project" value="UniProtKB-KW"/>
</dbReference>
<protein>
    <submittedName>
        <fullName evidence="4">Uncharacterized protein</fullName>
    </submittedName>
</protein>
<reference evidence="4" key="1">
    <citation type="submission" date="2020-11" db="EMBL/GenBank/DDBJ databases">
        <authorList>
            <consortium name="DOE Joint Genome Institute"/>
            <person name="Ahrendt S."/>
            <person name="Riley R."/>
            <person name="Andreopoulos W."/>
            <person name="Labutti K."/>
            <person name="Pangilinan J."/>
            <person name="Ruiz-Duenas F.J."/>
            <person name="Barrasa J.M."/>
            <person name="Sanchez-Garcia M."/>
            <person name="Camarero S."/>
            <person name="Miyauchi S."/>
            <person name="Serrano A."/>
            <person name="Linde D."/>
            <person name="Babiker R."/>
            <person name="Drula E."/>
            <person name="Ayuso-Fernandez I."/>
            <person name="Pacheco R."/>
            <person name="Padilla G."/>
            <person name="Ferreira P."/>
            <person name="Barriuso J."/>
            <person name="Kellner H."/>
            <person name="Castanera R."/>
            <person name="Alfaro M."/>
            <person name="Ramirez L."/>
            <person name="Pisabarro A.G."/>
            <person name="Kuo A."/>
            <person name="Tritt A."/>
            <person name="Lipzen A."/>
            <person name="He G."/>
            <person name="Yan M."/>
            <person name="Ng V."/>
            <person name="Cullen D."/>
            <person name="Martin F."/>
            <person name="Rosso M.-N."/>
            <person name="Henrissat B."/>
            <person name="Hibbett D."/>
            <person name="Martinez A.T."/>
            <person name="Grigoriev I.V."/>
        </authorList>
    </citation>
    <scope>NUCLEOTIDE SEQUENCE</scope>
    <source>
        <strain evidence="4">AH 40177</strain>
    </source>
</reference>
<keyword evidence="1" id="KW-0489">Methyltransferase</keyword>
<dbReference type="PANTHER" id="PTHR43712:SF2">
    <property type="entry name" value="O-METHYLTRANSFERASE CICE"/>
    <property type="match status" value="1"/>
</dbReference>
<evidence type="ECO:0000313" key="4">
    <source>
        <dbReference type="EMBL" id="KAF9064416.1"/>
    </source>
</evidence>
<dbReference type="InterPro" id="IPR036390">
    <property type="entry name" value="WH_DNA-bd_sf"/>
</dbReference>
<comment type="caution">
    <text evidence="4">The sequence shown here is derived from an EMBL/GenBank/DDBJ whole genome shotgun (WGS) entry which is preliminary data.</text>
</comment>